<dbReference type="InterPro" id="IPR009057">
    <property type="entry name" value="Homeodomain-like_sf"/>
</dbReference>
<evidence type="ECO:0000256" key="1">
    <source>
        <dbReference type="ARBA" id="ARBA00023015"/>
    </source>
</evidence>
<evidence type="ECO:0000259" key="4">
    <source>
        <dbReference type="PROSITE" id="PS01124"/>
    </source>
</evidence>
<dbReference type="EMBL" id="JABBGH010000002">
    <property type="protein sequence ID" value="NML66411.1"/>
    <property type="molecule type" value="Genomic_DNA"/>
</dbReference>
<proteinExistence type="predicted"/>
<dbReference type="Gene3D" id="1.10.10.60">
    <property type="entry name" value="Homeodomain-like"/>
    <property type="match status" value="1"/>
</dbReference>
<evidence type="ECO:0000256" key="2">
    <source>
        <dbReference type="ARBA" id="ARBA00023125"/>
    </source>
</evidence>
<dbReference type="GO" id="GO:0000976">
    <property type="term" value="F:transcription cis-regulatory region binding"/>
    <property type="evidence" value="ECO:0007669"/>
    <property type="project" value="TreeGrafter"/>
</dbReference>
<keyword evidence="2" id="KW-0238">DNA-binding</keyword>
<dbReference type="InterPro" id="IPR032687">
    <property type="entry name" value="AraC-type_N"/>
</dbReference>
<dbReference type="Pfam" id="PF12833">
    <property type="entry name" value="HTH_18"/>
    <property type="match status" value="1"/>
</dbReference>
<dbReference type="GO" id="GO:0003700">
    <property type="term" value="F:DNA-binding transcription factor activity"/>
    <property type="evidence" value="ECO:0007669"/>
    <property type="project" value="InterPro"/>
</dbReference>
<dbReference type="Pfam" id="PF12625">
    <property type="entry name" value="Arabinose_bd"/>
    <property type="match status" value="1"/>
</dbReference>
<dbReference type="SUPFAM" id="SSF46689">
    <property type="entry name" value="Homeodomain-like"/>
    <property type="match status" value="1"/>
</dbReference>
<keyword evidence="3" id="KW-0804">Transcription</keyword>
<dbReference type="RefSeq" id="WP_169532053.1">
    <property type="nucleotide sequence ID" value="NZ_JABBGH010000002.1"/>
</dbReference>
<comment type="caution">
    <text evidence="5">The sequence shown here is derived from an EMBL/GenBank/DDBJ whole genome shotgun (WGS) entry which is preliminary data.</text>
</comment>
<dbReference type="PANTHER" id="PTHR47894:SF1">
    <property type="entry name" value="HTH-TYPE TRANSCRIPTIONAL REGULATOR VQSM"/>
    <property type="match status" value="1"/>
</dbReference>
<dbReference type="InterPro" id="IPR018060">
    <property type="entry name" value="HTH_AraC"/>
</dbReference>
<keyword evidence="6" id="KW-1185">Reference proteome</keyword>
<evidence type="ECO:0000256" key="3">
    <source>
        <dbReference type="ARBA" id="ARBA00023163"/>
    </source>
</evidence>
<dbReference type="PROSITE" id="PS01124">
    <property type="entry name" value="HTH_ARAC_FAMILY_2"/>
    <property type="match status" value="1"/>
</dbReference>
<accession>A0A7Y0AFK9</accession>
<name>A0A7Y0AFK9_9BACT</name>
<dbReference type="PANTHER" id="PTHR47894">
    <property type="entry name" value="HTH-TYPE TRANSCRIPTIONAL REGULATOR GADX"/>
    <property type="match status" value="1"/>
</dbReference>
<reference evidence="5 6" key="1">
    <citation type="submission" date="2020-04" db="EMBL/GenBank/DDBJ databases">
        <title>Hymenobacter polaris sp. nov., isolated from Arctic soil.</title>
        <authorList>
            <person name="Dahal R.H."/>
        </authorList>
    </citation>
    <scope>NUCLEOTIDE SEQUENCE [LARGE SCALE GENOMIC DNA]</scope>
    <source>
        <strain evidence="5 6">RP-2-7</strain>
    </source>
</reference>
<evidence type="ECO:0000313" key="5">
    <source>
        <dbReference type="EMBL" id="NML66411.1"/>
    </source>
</evidence>
<dbReference type="SMART" id="SM00342">
    <property type="entry name" value="HTH_ARAC"/>
    <property type="match status" value="1"/>
</dbReference>
<dbReference type="GO" id="GO:0005829">
    <property type="term" value="C:cytosol"/>
    <property type="evidence" value="ECO:0007669"/>
    <property type="project" value="TreeGrafter"/>
</dbReference>
<organism evidence="5 6">
    <name type="scientific">Hymenobacter polaris</name>
    <dbReference type="NCBI Taxonomy" id="2682546"/>
    <lineage>
        <taxon>Bacteria</taxon>
        <taxon>Pseudomonadati</taxon>
        <taxon>Bacteroidota</taxon>
        <taxon>Cytophagia</taxon>
        <taxon>Cytophagales</taxon>
        <taxon>Hymenobacteraceae</taxon>
        <taxon>Hymenobacter</taxon>
    </lineage>
</organism>
<gene>
    <name evidence="5" type="ORF">HHL22_14460</name>
</gene>
<feature type="domain" description="HTH araC/xylS-type" evidence="4">
    <location>
        <begin position="239"/>
        <end position="337"/>
    </location>
</feature>
<protein>
    <submittedName>
        <fullName evidence="5">AraC family transcriptional regulator</fullName>
    </submittedName>
</protein>
<dbReference type="AlphaFoldDB" id="A0A7Y0AFK9"/>
<dbReference type="Proteomes" id="UP000559626">
    <property type="component" value="Unassembled WGS sequence"/>
</dbReference>
<evidence type="ECO:0000313" key="6">
    <source>
        <dbReference type="Proteomes" id="UP000559626"/>
    </source>
</evidence>
<keyword evidence="1" id="KW-0805">Transcription regulation</keyword>
<sequence length="341" mass="36712">MPSADATLSVTSAALLLHAAAQRGADAAALSQAAGLDASQLHNPDGRLPIATMQRLWPLAAAATADPYLDLHLAEHANPAQFGLLAYVLMHSPTLGAAVQQLCRYQDIACNGTRTSLRRLGASIELVVELTSPAIVHPHFVLNSELLVYLQMLRMLSGQPLAPEAVRLAYPAPADAREHRRVFAPAPVQFGTPDSALRLPAAVLELPVLNADPHLLALMEPRAAALLARLQQPTAALPDRVRHEIVRLLKGAAPTLAAVADALCLGSRTLQLHLRQAGHTYQQLLDEVRRELAEQHLHDQHHSTTDIAFLLGFAEPSVFVRSFKRWTGQTPGAFRRAAVAA</sequence>